<organism evidence="1 2">
    <name type="scientific">Ceriporiopsis subvermispora (strain B)</name>
    <name type="common">White-rot fungus</name>
    <name type="synonym">Gelatoporia subvermispora</name>
    <dbReference type="NCBI Taxonomy" id="914234"/>
    <lineage>
        <taxon>Eukaryota</taxon>
        <taxon>Fungi</taxon>
        <taxon>Dikarya</taxon>
        <taxon>Basidiomycota</taxon>
        <taxon>Agaricomycotina</taxon>
        <taxon>Agaricomycetes</taxon>
        <taxon>Polyporales</taxon>
        <taxon>Gelatoporiaceae</taxon>
        <taxon>Gelatoporia</taxon>
    </lineage>
</organism>
<gene>
    <name evidence="1" type="ORF">CERSUDRAFT_93354</name>
</gene>
<dbReference type="AlphaFoldDB" id="M2R437"/>
<name>M2R437_CERS8</name>
<sequence length="88" mass="9436">MTLIDLLKGNVSYALPSIHPLFAIQTEPNGSNHTAQFAESARQPGAHAVALQVSKGLAAAGFRYLDDESFAKAVNDAFEDEMRVFGKA</sequence>
<keyword evidence="2" id="KW-1185">Reference proteome</keyword>
<dbReference type="OrthoDB" id="6119954at2759"/>
<dbReference type="STRING" id="914234.M2R437"/>
<accession>M2R437</accession>
<dbReference type="PANTHER" id="PTHR30575">
    <property type="entry name" value="PEPTIDASE M20"/>
    <property type="match status" value="1"/>
</dbReference>
<dbReference type="InterPro" id="IPR052030">
    <property type="entry name" value="Peptidase_M20/M20A_hydrolases"/>
</dbReference>
<evidence type="ECO:0000313" key="2">
    <source>
        <dbReference type="Proteomes" id="UP000016930"/>
    </source>
</evidence>
<evidence type="ECO:0000313" key="1">
    <source>
        <dbReference type="EMBL" id="EMD39310.1"/>
    </source>
</evidence>
<dbReference type="HOGENOM" id="CLU_2468851_0_0_1"/>
<dbReference type="GO" id="GO:0016805">
    <property type="term" value="F:dipeptidase activity"/>
    <property type="evidence" value="ECO:0007669"/>
    <property type="project" value="TreeGrafter"/>
</dbReference>
<dbReference type="PANTHER" id="PTHR30575:SF0">
    <property type="entry name" value="XAA-ARG DIPEPTIDASE"/>
    <property type="match status" value="1"/>
</dbReference>
<dbReference type="Proteomes" id="UP000016930">
    <property type="component" value="Unassembled WGS sequence"/>
</dbReference>
<proteinExistence type="predicted"/>
<protein>
    <submittedName>
        <fullName evidence="1">Uncharacterized protein</fullName>
    </submittedName>
</protein>
<reference evidence="1 2" key="1">
    <citation type="journal article" date="2012" name="Proc. Natl. Acad. Sci. U.S.A.">
        <title>Comparative genomics of Ceriporiopsis subvermispora and Phanerochaete chrysosporium provide insight into selective ligninolysis.</title>
        <authorList>
            <person name="Fernandez-Fueyo E."/>
            <person name="Ruiz-Duenas F.J."/>
            <person name="Ferreira P."/>
            <person name="Floudas D."/>
            <person name="Hibbett D.S."/>
            <person name="Canessa P."/>
            <person name="Larrondo L.F."/>
            <person name="James T.Y."/>
            <person name="Seelenfreund D."/>
            <person name="Lobos S."/>
            <person name="Polanco R."/>
            <person name="Tello M."/>
            <person name="Honda Y."/>
            <person name="Watanabe T."/>
            <person name="Watanabe T."/>
            <person name="Ryu J.S."/>
            <person name="Kubicek C.P."/>
            <person name="Schmoll M."/>
            <person name="Gaskell J."/>
            <person name="Hammel K.E."/>
            <person name="St John F.J."/>
            <person name="Vanden Wymelenberg A."/>
            <person name="Sabat G."/>
            <person name="Splinter BonDurant S."/>
            <person name="Syed K."/>
            <person name="Yadav J.S."/>
            <person name="Doddapaneni H."/>
            <person name="Subramanian V."/>
            <person name="Lavin J.L."/>
            <person name="Oguiza J.A."/>
            <person name="Perez G."/>
            <person name="Pisabarro A.G."/>
            <person name="Ramirez L."/>
            <person name="Santoyo F."/>
            <person name="Master E."/>
            <person name="Coutinho P.M."/>
            <person name="Henrissat B."/>
            <person name="Lombard V."/>
            <person name="Magnuson J.K."/>
            <person name="Kuees U."/>
            <person name="Hori C."/>
            <person name="Igarashi K."/>
            <person name="Samejima M."/>
            <person name="Held B.W."/>
            <person name="Barry K.W."/>
            <person name="LaButti K.M."/>
            <person name="Lapidus A."/>
            <person name="Lindquist E.A."/>
            <person name="Lucas S.M."/>
            <person name="Riley R."/>
            <person name="Salamov A.A."/>
            <person name="Hoffmeister D."/>
            <person name="Schwenk D."/>
            <person name="Hadar Y."/>
            <person name="Yarden O."/>
            <person name="de Vries R.P."/>
            <person name="Wiebenga A."/>
            <person name="Stenlid J."/>
            <person name="Eastwood D."/>
            <person name="Grigoriev I.V."/>
            <person name="Berka R.M."/>
            <person name="Blanchette R.A."/>
            <person name="Kersten P."/>
            <person name="Martinez A.T."/>
            <person name="Vicuna R."/>
            <person name="Cullen D."/>
        </authorList>
    </citation>
    <scope>NUCLEOTIDE SEQUENCE [LARGE SCALE GENOMIC DNA]</scope>
    <source>
        <strain evidence="1 2">B</strain>
    </source>
</reference>
<dbReference type="EMBL" id="KB445794">
    <property type="protein sequence ID" value="EMD39310.1"/>
    <property type="molecule type" value="Genomic_DNA"/>
</dbReference>
<dbReference type="Gene3D" id="3.40.630.10">
    <property type="entry name" value="Zn peptidases"/>
    <property type="match status" value="1"/>
</dbReference>